<dbReference type="Gene3D" id="3.40.190.10">
    <property type="entry name" value="Periplasmic binding protein-like II"/>
    <property type="match status" value="1"/>
</dbReference>
<dbReference type="EMBL" id="BBVC01000063">
    <property type="protein sequence ID" value="GAO98490.1"/>
    <property type="molecule type" value="Genomic_DNA"/>
</dbReference>
<dbReference type="Proteomes" id="UP000036771">
    <property type="component" value="Unassembled WGS sequence"/>
</dbReference>
<dbReference type="SUPFAM" id="SSF53850">
    <property type="entry name" value="Periplasmic binding protein-like II"/>
    <property type="match status" value="1"/>
</dbReference>
<dbReference type="CDD" id="cd08497">
    <property type="entry name" value="MbnE-like"/>
    <property type="match status" value="1"/>
</dbReference>
<evidence type="ECO:0000256" key="2">
    <source>
        <dbReference type="ARBA" id="ARBA00005695"/>
    </source>
</evidence>
<feature type="chain" id="PRO_5005512685" evidence="4">
    <location>
        <begin position="24"/>
        <end position="603"/>
    </location>
</feature>
<dbReference type="Pfam" id="PF00496">
    <property type="entry name" value="SBP_bac_5"/>
    <property type="match status" value="1"/>
</dbReference>
<dbReference type="AlphaFoldDB" id="A0A0K8MD81"/>
<dbReference type="GO" id="GO:0043190">
    <property type="term" value="C:ATP-binding cassette (ABC) transporter complex"/>
    <property type="evidence" value="ECO:0007669"/>
    <property type="project" value="InterPro"/>
</dbReference>
<comment type="subcellular location">
    <subcellularLocation>
        <location evidence="1">Periplasm</location>
    </subcellularLocation>
</comment>
<feature type="domain" description="Solute-binding protein family 5" evidence="5">
    <location>
        <begin position="107"/>
        <end position="512"/>
    </location>
</feature>
<sequence length="603" mass="69118" precursor="true">MLSFLKCLFFSLGLGVVSFFAIAEDSSEPLQGVAIYGDVKYPKDFKHFDYVNPQAPKGGILRREAAGTFDSFNPFVIKGQAAVGIQELVYASLTAHSYDEPGSCYGYLAESIEISPDRTWIIFNLRSEATFHDGTPIRAEDVLYSFNMLITKGVPFYKGYYKAVRKIEALNDLKVKFTLDSSASRELAVILGQFPVFSKSFTEKYGFEKSDLSPPLGSGPYKIGDFKAGKYLTYDRIKNWWGEKIPVNRGRYNFDHMRFDYFRDPNIAFEAFKSHSFDFHIENVAKNWATGYDFPAFKEGKVFREETIDREPAPMQGFLYNTRRPLFQDRKVREALAYALDFEWMNQHLFHNAYRRTQSYFQRSDLASSGLPQGEELKILESYRDQLPPEVFSNPFVLPSTNKPSSLRLNLEKAKQILKEAGWQVQKNILVNVKTGKPFVFEILLGQPSLERIIQGLINNLKRLGIEARVRTVDSAQYLQRVENYDFDMISAVIPQSSTPGNEQREFWLSSQVNIVGGFNWAGVKSPVVDQLVNLVIDAPDRESLNQRVHALDRVLLWGYYVIPGWHIIGTRVAYWLPLKHPATLPSYGIDLMCWWMDRETTS</sequence>
<dbReference type="InterPro" id="IPR030678">
    <property type="entry name" value="Peptide/Ni-bd"/>
</dbReference>
<name>A0A0K8MD81_9PROT</name>
<evidence type="ECO:0000256" key="3">
    <source>
        <dbReference type="ARBA" id="ARBA00022729"/>
    </source>
</evidence>
<dbReference type="PANTHER" id="PTHR30290">
    <property type="entry name" value="PERIPLASMIC BINDING COMPONENT OF ABC TRANSPORTER"/>
    <property type="match status" value="1"/>
</dbReference>
<gene>
    <name evidence="6" type="primary">appA_2</name>
    <name evidence="6" type="ORF">Cva_01152</name>
</gene>
<keyword evidence="7" id="KW-1185">Reference proteome</keyword>
<evidence type="ECO:0000313" key="7">
    <source>
        <dbReference type="Proteomes" id="UP000036771"/>
    </source>
</evidence>
<accession>A0A0K8MD81</accession>
<dbReference type="InterPro" id="IPR039424">
    <property type="entry name" value="SBP_5"/>
</dbReference>
<keyword evidence="3 4" id="KW-0732">Signal</keyword>
<reference evidence="6 7" key="1">
    <citation type="submission" date="2015-03" db="EMBL/GenBank/DDBJ databases">
        <title>Caedibacter varicaedens, whole genome shotgun sequence.</title>
        <authorList>
            <person name="Suzuki H."/>
            <person name="Dapper A.L."/>
            <person name="Gibson A.K."/>
            <person name="Jackson C."/>
            <person name="Lee H."/>
            <person name="Pejaver V.R."/>
            <person name="Doak T."/>
            <person name="Lynch M."/>
        </authorList>
    </citation>
    <scope>NUCLEOTIDE SEQUENCE [LARGE SCALE GENOMIC DNA]</scope>
</reference>
<comment type="similarity">
    <text evidence="2">Belongs to the bacterial solute-binding protein 5 family.</text>
</comment>
<evidence type="ECO:0000256" key="1">
    <source>
        <dbReference type="ARBA" id="ARBA00004418"/>
    </source>
</evidence>
<feature type="signal peptide" evidence="4">
    <location>
        <begin position="1"/>
        <end position="23"/>
    </location>
</feature>
<proteinExistence type="inferred from homology"/>
<dbReference type="PIRSF" id="PIRSF002741">
    <property type="entry name" value="MppA"/>
    <property type="match status" value="1"/>
</dbReference>
<dbReference type="Gene3D" id="3.10.105.10">
    <property type="entry name" value="Dipeptide-binding Protein, Domain 3"/>
    <property type="match status" value="1"/>
</dbReference>
<organism evidence="6 7">
    <name type="scientific">Caedimonas varicaedens</name>
    <dbReference type="NCBI Taxonomy" id="1629334"/>
    <lineage>
        <taxon>Bacteria</taxon>
        <taxon>Pseudomonadati</taxon>
        <taxon>Pseudomonadota</taxon>
        <taxon>Alphaproteobacteria</taxon>
        <taxon>Holosporales</taxon>
        <taxon>Caedimonadaceae</taxon>
        <taxon>Caedimonas</taxon>
    </lineage>
</organism>
<dbReference type="GO" id="GO:0015833">
    <property type="term" value="P:peptide transport"/>
    <property type="evidence" value="ECO:0007669"/>
    <property type="project" value="TreeGrafter"/>
</dbReference>
<comment type="caution">
    <text evidence="6">The sequence shown here is derived from an EMBL/GenBank/DDBJ whole genome shotgun (WGS) entry which is preliminary data.</text>
</comment>
<dbReference type="GO" id="GO:1904680">
    <property type="term" value="F:peptide transmembrane transporter activity"/>
    <property type="evidence" value="ECO:0007669"/>
    <property type="project" value="TreeGrafter"/>
</dbReference>
<dbReference type="InterPro" id="IPR000914">
    <property type="entry name" value="SBP_5_dom"/>
</dbReference>
<protein>
    <submittedName>
        <fullName evidence="6">Oligopeptide-binding protein AppA</fullName>
    </submittedName>
</protein>
<evidence type="ECO:0000256" key="4">
    <source>
        <dbReference type="SAM" id="SignalP"/>
    </source>
</evidence>
<evidence type="ECO:0000313" key="6">
    <source>
        <dbReference type="EMBL" id="GAO98490.1"/>
    </source>
</evidence>
<dbReference type="GO" id="GO:0030288">
    <property type="term" value="C:outer membrane-bounded periplasmic space"/>
    <property type="evidence" value="ECO:0007669"/>
    <property type="project" value="TreeGrafter"/>
</dbReference>
<dbReference type="PANTHER" id="PTHR30290:SF64">
    <property type="entry name" value="ABC TRANSPORTER PERIPLASMIC BINDING PROTEIN"/>
    <property type="match status" value="1"/>
</dbReference>
<evidence type="ECO:0000259" key="5">
    <source>
        <dbReference type="Pfam" id="PF00496"/>
    </source>
</evidence>
<dbReference type="GO" id="GO:0042884">
    <property type="term" value="P:microcin transport"/>
    <property type="evidence" value="ECO:0007669"/>
    <property type="project" value="TreeGrafter"/>
</dbReference>
<dbReference type="STRING" id="1629334.Cva_01152"/>